<proteinExistence type="predicted"/>
<dbReference type="SUPFAM" id="SSF56601">
    <property type="entry name" value="beta-lactamase/transpeptidase-like"/>
    <property type="match status" value="1"/>
</dbReference>
<keyword evidence="2" id="KW-0378">Hydrolase</keyword>
<dbReference type="PROSITE" id="PS51257">
    <property type="entry name" value="PROKAR_LIPOPROTEIN"/>
    <property type="match status" value="1"/>
</dbReference>
<sequence length="398" mass="42690">MALNKLSIPLFCMASLVAGCPGDSPEEGDAAYAKLLQEGVDRVQASGIVAVHAEMLDGDRRIRARSGVAQRDSETPVDFDSYFRMGSNTKTFVAVVVLQLAGEGALSLDDTVEQWLPGVVSGNGNDGSLITIRQLLQHTSGLYDYIGPADPDGPDPQPSLAVLRSADEYMQHRLDHMDAEELVALALQHKPSFDPGTQWDYSNTNYVLAGMIIERATGNRWSEEVEARILDPLGLDHTFDPGDEPDLPAPHAVAYQQYEVDGPLIDVTIANHTMAGAAGSLVTTTADLVKFWRALTEGSLLDPEQMAELHETVPAPAFDPIAPGTDYGLGIMWIPTSCGGGYWSHAGGTLGYSTRNAASDDGSRVIVMSLSTSTDDPEASYATTIDTFKIIDQLMCAD</sequence>
<gene>
    <name evidence="2" type="ORF">BE04_50690</name>
</gene>
<dbReference type="Gene3D" id="3.40.710.10">
    <property type="entry name" value="DD-peptidase/beta-lactamase superfamily"/>
    <property type="match status" value="1"/>
</dbReference>
<dbReference type="AlphaFoldDB" id="A0A150PVX1"/>
<feature type="domain" description="Beta-lactamase-related" evidence="1">
    <location>
        <begin position="40"/>
        <end position="380"/>
    </location>
</feature>
<dbReference type="EMBL" id="JELX01001170">
    <property type="protein sequence ID" value="KYF59832.1"/>
    <property type="molecule type" value="Genomic_DNA"/>
</dbReference>
<dbReference type="Proteomes" id="UP000075604">
    <property type="component" value="Unassembled WGS sequence"/>
</dbReference>
<dbReference type="InterPro" id="IPR012338">
    <property type="entry name" value="Beta-lactam/transpept-like"/>
</dbReference>
<dbReference type="InterPro" id="IPR001466">
    <property type="entry name" value="Beta-lactam-related"/>
</dbReference>
<dbReference type="Pfam" id="PF00144">
    <property type="entry name" value="Beta-lactamase"/>
    <property type="match status" value="1"/>
</dbReference>
<evidence type="ECO:0000313" key="2">
    <source>
        <dbReference type="EMBL" id="KYF59832.1"/>
    </source>
</evidence>
<evidence type="ECO:0000259" key="1">
    <source>
        <dbReference type="Pfam" id="PF00144"/>
    </source>
</evidence>
<comment type="caution">
    <text evidence="2">The sequence shown here is derived from an EMBL/GenBank/DDBJ whole genome shotgun (WGS) entry which is preliminary data.</text>
</comment>
<name>A0A150PVX1_SORCE</name>
<protein>
    <submittedName>
        <fullName evidence="2">Serine hydrolase</fullName>
    </submittedName>
</protein>
<dbReference type="PANTHER" id="PTHR46825">
    <property type="entry name" value="D-ALANYL-D-ALANINE-CARBOXYPEPTIDASE/ENDOPEPTIDASE AMPH"/>
    <property type="match status" value="1"/>
</dbReference>
<dbReference type="PANTHER" id="PTHR46825:SF7">
    <property type="entry name" value="D-ALANYL-D-ALANINE CARBOXYPEPTIDASE"/>
    <property type="match status" value="1"/>
</dbReference>
<accession>A0A150PVX1</accession>
<dbReference type="InterPro" id="IPR050491">
    <property type="entry name" value="AmpC-like"/>
</dbReference>
<evidence type="ECO:0000313" key="3">
    <source>
        <dbReference type="Proteomes" id="UP000075604"/>
    </source>
</evidence>
<reference evidence="2 3" key="1">
    <citation type="submission" date="2014-02" db="EMBL/GenBank/DDBJ databases">
        <title>The small core and large imbalanced accessory genome model reveals a collaborative survival strategy of Sorangium cellulosum strains in nature.</title>
        <authorList>
            <person name="Han K."/>
            <person name="Peng R."/>
            <person name="Blom J."/>
            <person name="Li Y.-Z."/>
        </authorList>
    </citation>
    <scope>NUCLEOTIDE SEQUENCE [LARGE SCALE GENOMIC DNA]</scope>
    <source>
        <strain evidence="2 3">So0157-18</strain>
    </source>
</reference>
<organism evidence="2 3">
    <name type="scientific">Sorangium cellulosum</name>
    <name type="common">Polyangium cellulosum</name>
    <dbReference type="NCBI Taxonomy" id="56"/>
    <lineage>
        <taxon>Bacteria</taxon>
        <taxon>Pseudomonadati</taxon>
        <taxon>Myxococcota</taxon>
        <taxon>Polyangia</taxon>
        <taxon>Polyangiales</taxon>
        <taxon>Polyangiaceae</taxon>
        <taxon>Sorangium</taxon>
    </lineage>
</organism>
<dbReference type="GO" id="GO:0016787">
    <property type="term" value="F:hydrolase activity"/>
    <property type="evidence" value="ECO:0007669"/>
    <property type="project" value="UniProtKB-KW"/>
</dbReference>